<feature type="region of interest" description="Disordered" evidence="2">
    <location>
        <begin position="331"/>
        <end position="369"/>
    </location>
</feature>
<evidence type="ECO:0000313" key="4">
    <source>
        <dbReference type="Proteomes" id="UP001443914"/>
    </source>
</evidence>
<reference evidence="3" key="1">
    <citation type="submission" date="2024-03" db="EMBL/GenBank/DDBJ databases">
        <title>WGS assembly of Saponaria officinalis var. Norfolk2.</title>
        <authorList>
            <person name="Jenkins J."/>
            <person name="Shu S."/>
            <person name="Grimwood J."/>
            <person name="Barry K."/>
            <person name="Goodstein D."/>
            <person name="Schmutz J."/>
            <person name="Leebens-Mack J."/>
            <person name="Osbourn A."/>
        </authorList>
    </citation>
    <scope>NUCLEOTIDE SEQUENCE [LARGE SCALE GENOMIC DNA]</scope>
    <source>
        <strain evidence="3">JIC</strain>
    </source>
</reference>
<dbReference type="PANTHER" id="PTHR46835">
    <property type="entry name" value="BASIC-LEUCINE ZIPPER (BZIP) TRANSCRIPTION FACTOR FAMILY PROTEIN-RELATED"/>
    <property type="match status" value="1"/>
</dbReference>
<name>A0AAW1ILP7_SAPOF</name>
<dbReference type="EMBL" id="JBDFQZ010000009">
    <property type="protein sequence ID" value="KAK9690262.1"/>
    <property type="molecule type" value="Genomic_DNA"/>
</dbReference>
<dbReference type="Gene3D" id="1.20.5.170">
    <property type="match status" value="1"/>
</dbReference>
<dbReference type="SUPFAM" id="SSF57959">
    <property type="entry name" value="Leucine zipper domain"/>
    <property type="match status" value="1"/>
</dbReference>
<feature type="compositionally biased region" description="Low complexity" evidence="2">
    <location>
        <begin position="331"/>
        <end position="347"/>
    </location>
</feature>
<feature type="region of interest" description="Disordered" evidence="2">
    <location>
        <begin position="205"/>
        <end position="243"/>
    </location>
</feature>
<dbReference type="CDD" id="cd14703">
    <property type="entry name" value="bZIP_plant_RF2"/>
    <property type="match status" value="1"/>
</dbReference>
<organism evidence="3 4">
    <name type="scientific">Saponaria officinalis</name>
    <name type="common">Common soapwort</name>
    <name type="synonym">Lychnis saponaria</name>
    <dbReference type="NCBI Taxonomy" id="3572"/>
    <lineage>
        <taxon>Eukaryota</taxon>
        <taxon>Viridiplantae</taxon>
        <taxon>Streptophyta</taxon>
        <taxon>Embryophyta</taxon>
        <taxon>Tracheophyta</taxon>
        <taxon>Spermatophyta</taxon>
        <taxon>Magnoliopsida</taxon>
        <taxon>eudicotyledons</taxon>
        <taxon>Gunneridae</taxon>
        <taxon>Pentapetalae</taxon>
        <taxon>Caryophyllales</taxon>
        <taxon>Caryophyllaceae</taxon>
        <taxon>Caryophylleae</taxon>
        <taxon>Saponaria</taxon>
    </lineage>
</organism>
<gene>
    <name evidence="3" type="ORF">RND81_09G116600</name>
</gene>
<proteinExistence type="predicted"/>
<accession>A0AAW1ILP7</accession>
<dbReference type="InterPro" id="IPR044759">
    <property type="entry name" value="bZIP_RF2"/>
</dbReference>
<dbReference type="Proteomes" id="UP001443914">
    <property type="component" value="Unassembled WGS sequence"/>
</dbReference>
<keyword evidence="1" id="KW-0175">Coiled coil</keyword>
<evidence type="ECO:0000313" key="3">
    <source>
        <dbReference type="EMBL" id="KAK9690262.1"/>
    </source>
</evidence>
<protein>
    <submittedName>
        <fullName evidence="3">Uncharacterized protein</fullName>
    </submittedName>
</protein>
<comment type="caution">
    <text evidence="3">The sequence shown here is derived from an EMBL/GenBank/DDBJ whole genome shotgun (WGS) entry which is preliminary data.</text>
</comment>
<keyword evidence="4" id="KW-1185">Reference proteome</keyword>
<dbReference type="PANTHER" id="PTHR46835:SF3">
    <property type="entry name" value="BASIC-LEUCINE ZIPPER (BZIP) TRANSCRIPTION FACTOR FAMILY PROTEIN"/>
    <property type="match status" value="1"/>
</dbReference>
<feature type="region of interest" description="Disordered" evidence="2">
    <location>
        <begin position="176"/>
        <end position="195"/>
    </location>
</feature>
<dbReference type="GO" id="GO:0003700">
    <property type="term" value="F:DNA-binding transcription factor activity"/>
    <property type="evidence" value="ECO:0007669"/>
    <property type="project" value="InterPro"/>
</dbReference>
<dbReference type="InterPro" id="IPR046347">
    <property type="entry name" value="bZIP_sf"/>
</dbReference>
<dbReference type="AlphaFoldDB" id="A0AAW1ILP7"/>
<feature type="coiled-coil region" evidence="1">
    <location>
        <begin position="253"/>
        <end position="329"/>
    </location>
</feature>
<evidence type="ECO:0000256" key="2">
    <source>
        <dbReference type="SAM" id="MobiDB-lite"/>
    </source>
</evidence>
<evidence type="ECO:0000256" key="1">
    <source>
        <dbReference type="SAM" id="Coils"/>
    </source>
</evidence>
<dbReference type="InterPro" id="IPR044797">
    <property type="entry name" value="At4g06598-like"/>
</dbReference>
<feature type="region of interest" description="Disordered" evidence="2">
    <location>
        <begin position="37"/>
        <end position="65"/>
    </location>
</feature>
<sequence>MANVKGSANLTNLMASGRNSLLPPKSPFPSITPTYTDYVPSTSIGSKSFSKSRDGNAYHQRTSSESFIEEQPTWLDELLDEPDTPVRKGHRRSSSDSVAYLDAASLSNIEYVPVSRDESKFRPVVSSPSWVPHNFDHRKETLQRSLYADSNFYGNRAWDSKPFPINHDHASALHSARDNVVSQSQGSHAAVEANSFPYTRADRQDLCESGSQDPKISSEKKDGIDANSSSENDTRRAKQQFAQRPRVRKLQYIAELEKNVQSLQVEGSEVSAELEFLDQQNLILGMENKALKQRLESLNQEKLIKYLEYKVLEREKGRLRALYQLQQQQQQQQVELQHQSRPSQRPSSSHRRNNSRDLDSRFSNLSLKS</sequence>
<dbReference type="GO" id="GO:0005634">
    <property type="term" value="C:nucleus"/>
    <property type="evidence" value="ECO:0007669"/>
    <property type="project" value="UniProtKB-ARBA"/>
</dbReference>